<dbReference type="AlphaFoldDB" id="A0A067MH76"/>
<keyword evidence="6 9" id="KW-0863">Zinc-finger</keyword>
<feature type="domain" description="RING-type" evidence="12">
    <location>
        <begin position="81"/>
        <end position="300"/>
    </location>
</feature>
<name>A0A067MH76_BOTB1</name>
<dbReference type="CDD" id="cd20336">
    <property type="entry name" value="Rcat_RBR"/>
    <property type="match status" value="1"/>
</dbReference>
<dbReference type="InterPro" id="IPR001841">
    <property type="entry name" value="Znf_RING"/>
</dbReference>
<keyword evidence="5" id="KW-0677">Repeat</keyword>
<dbReference type="InterPro" id="IPR002867">
    <property type="entry name" value="IBR_dom"/>
</dbReference>
<evidence type="ECO:0000313" key="13">
    <source>
        <dbReference type="EMBL" id="KDQ11257.1"/>
    </source>
</evidence>
<comment type="catalytic activity">
    <reaction evidence="1">
        <text>[E2 ubiquitin-conjugating enzyme]-S-ubiquitinyl-L-cysteine + [acceptor protein]-L-lysine = [E2 ubiquitin-conjugating enzyme]-L-cysteine + [acceptor protein]-N(6)-ubiquitinyl-L-lysine.</text>
        <dbReference type="EC" id="2.3.2.31"/>
    </reaction>
</comment>
<evidence type="ECO:0000256" key="8">
    <source>
        <dbReference type="ARBA" id="ARBA00022833"/>
    </source>
</evidence>
<dbReference type="PROSITE" id="PS50089">
    <property type="entry name" value="ZF_RING_2"/>
    <property type="match status" value="1"/>
</dbReference>
<evidence type="ECO:0000256" key="10">
    <source>
        <dbReference type="SAM" id="MobiDB-lite"/>
    </source>
</evidence>
<dbReference type="Gene3D" id="3.30.40.10">
    <property type="entry name" value="Zinc/RING finger domain, C3HC4 (zinc finger)"/>
    <property type="match status" value="1"/>
</dbReference>
<dbReference type="EMBL" id="KL198060">
    <property type="protein sequence ID" value="KDQ11257.1"/>
    <property type="molecule type" value="Genomic_DNA"/>
</dbReference>
<evidence type="ECO:0000259" key="11">
    <source>
        <dbReference type="PROSITE" id="PS50089"/>
    </source>
</evidence>
<dbReference type="GO" id="GO:0008270">
    <property type="term" value="F:zinc ion binding"/>
    <property type="evidence" value="ECO:0007669"/>
    <property type="project" value="UniProtKB-KW"/>
</dbReference>
<gene>
    <name evidence="13" type="ORF">BOTBODRAFT_114615</name>
</gene>
<dbReference type="InterPro" id="IPR031127">
    <property type="entry name" value="E3_UB_ligase_RBR"/>
</dbReference>
<dbReference type="EC" id="2.3.2.31" evidence="2"/>
<evidence type="ECO:0000259" key="12">
    <source>
        <dbReference type="PROSITE" id="PS51873"/>
    </source>
</evidence>
<dbReference type="Pfam" id="PF22191">
    <property type="entry name" value="IBR_1"/>
    <property type="match status" value="1"/>
</dbReference>
<keyword evidence="8" id="KW-0862">Zinc</keyword>
<dbReference type="GO" id="GO:0016567">
    <property type="term" value="P:protein ubiquitination"/>
    <property type="evidence" value="ECO:0007669"/>
    <property type="project" value="InterPro"/>
</dbReference>
<feature type="region of interest" description="Disordered" evidence="10">
    <location>
        <begin position="1"/>
        <end position="52"/>
    </location>
</feature>
<protein>
    <recommendedName>
        <fullName evidence="2">RBR-type E3 ubiquitin transferase</fullName>
        <ecNumber evidence="2">2.3.2.31</ecNumber>
    </recommendedName>
</protein>
<keyword evidence="3" id="KW-0808">Transferase</keyword>
<feature type="compositionally biased region" description="Pro residues" evidence="10">
    <location>
        <begin position="19"/>
        <end position="52"/>
    </location>
</feature>
<organism evidence="13 14">
    <name type="scientific">Botryobasidium botryosum (strain FD-172 SS1)</name>
    <dbReference type="NCBI Taxonomy" id="930990"/>
    <lineage>
        <taxon>Eukaryota</taxon>
        <taxon>Fungi</taxon>
        <taxon>Dikarya</taxon>
        <taxon>Basidiomycota</taxon>
        <taxon>Agaricomycotina</taxon>
        <taxon>Agaricomycetes</taxon>
        <taxon>Cantharellales</taxon>
        <taxon>Botryobasidiaceae</taxon>
        <taxon>Botryobasidium</taxon>
    </lineage>
</organism>
<dbReference type="InterPro" id="IPR044066">
    <property type="entry name" value="TRIAD_supradom"/>
</dbReference>
<dbReference type="GO" id="GO:0061630">
    <property type="term" value="F:ubiquitin protein ligase activity"/>
    <property type="evidence" value="ECO:0007669"/>
    <property type="project" value="UniProtKB-EC"/>
</dbReference>
<dbReference type="HOGENOM" id="CLU_903123_0_0_1"/>
<keyword evidence="4" id="KW-0479">Metal-binding</keyword>
<proteinExistence type="predicted"/>
<feature type="domain" description="RING-type" evidence="11">
    <location>
        <begin position="85"/>
        <end position="135"/>
    </location>
</feature>
<evidence type="ECO:0000256" key="3">
    <source>
        <dbReference type="ARBA" id="ARBA00022679"/>
    </source>
</evidence>
<keyword evidence="7" id="KW-0833">Ubl conjugation pathway</keyword>
<evidence type="ECO:0000256" key="4">
    <source>
        <dbReference type="ARBA" id="ARBA00022723"/>
    </source>
</evidence>
<keyword evidence="14" id="KW-1185">Reference proteome</keyword>
<accession>A0A067MH76</accession>
<dbReference type="SMART" id="SM00184">
    <property type="entry name" value="RING"/>
    <property type="match status" value="1"/>
</dbReference>
<dbReference type="OrthoDB" id="1431934at2759"/>
<evidence type="ECO:0000256" key="1">
    <source>
        <dbReference type="ARBA" id="ARBA00001798"/>
    </source>
</evidence>
<evidence type="ECO:0000313" key="14">
    <source>
        <dbReference type="Proteomes" id="UP000027195"/>
    </source>
</evidence>
<dbReference type="Proteomes" id="UP000027195">
    <property type="component" value="Unassembled WGS sequence"/>
</dbReference>
<dbReference type="STRING" id="930990.A0A067MH76"/>
<evidence type="ECO:0000256" key="6">
    <source>
        <dbReference type="ARBA" id="ARBA00022771"/>
    </source>
</evidence>
<sequence>MSQSSTGGQTLRRALPTLPALPPPPLPPTRIPSPPALLTPPTPPTPRPPVPRPIVVHQPQPHYPPGPSPITSLTFDSEDEFGAQCGICFDDVPQDRNEVVRPHGCEHEFCAECTRGYVMSRVEDGRYPVLCPVCSADGDMGEPGQITDEVVDRLGLSEFERDQWTNLVLSSFSINVTCPRCQNTLRVDREDFSETPTIWCPLTGCNAMWCKLCTKIIRPGASHVCQQVAEFEKLVEQRRWKRCPGCGIVVEKNGGCNHMTCPGRGCNTHFCWMCGESVTRSVLRSEINTAMDTHFRTNDCTVFDNDDN</sequence>
<dbReference type="Gene3D" id="1.20.120.1750">
    <property type="match status" value="1"/>
</dbReference>
<evidence type="ECO:0000256" key="9">
    <source>
        <dbReference type="PROSITE-ProRule" id="PRU00175"/>
    </source>
</evidence>
<dbReference type="SMART" id="SM00647">
    <property type="entry name" value="IBR"/>
    <property type="match status" value="1"/>
</dbReference>
<evidence type="ECO:0000256" key="7">
    <source>
        <dbReference type="ARBA" id="ARBA00022786"/>
    </source>
</evidence>
<dbReference type="PANTHER" id="PTHR11685">
    <property type="entry name" value="RBR FAMILY RING FINGER AND IBR DOMAIN-CONTAINING"/>
    <property type="match status" value="1"/>
</dbReference>
<dbReference type="SUPFAM" id="SSF57850">
    <property type="entry name" value="RING/U-box"/>
    <property type="match status" value="2"/>
</dbReference>
<reference evidence="14" key="1">
    <citation type="journal article" date="2014" name="Proc. Natl. Acad. Sci. U.S.A.">
        <title>Extensive sampling of basidiomycete genomes demonstrates inadequacy of the white-rot/brown-rot paradigm for wood decay fungi.</title>
        <authorList>
            <person name="Riley R."/>
            <person name="Salamov A.A."/>
            <person name="Brown D.W."/>
            <person name="Nagy L.G."/>
            <person name="Floudas D."/>
            <person name="Held B.W."/>
            <person name="Levasseur A."/>
            <person name="Lombard V."/>
            <person name="Morin E."/>
            <person name="Otillar R."/>
            <person name="Lindquist E.A."/>
            <person name="Sun H."/>
            <person name="LaButti K.M."/>
            <person name="Schmutz J."/>
            <person name="Jabbour D."/>
            <person name="Luo H."/>
            <person name="Baker S.E."/>
            <person name="Pisabarro A.G."/>
            <person name="Walton J.D."/>
            <person name="Blanchette R.A."/>
            <person name="Henrissat B."/>
            <person name="Martin F."/>
            <person name="Cullen D."/>
            <person name="Hibbett D.S."/>
            <person name="Grigoriev I.V."/>
        </authorList>
    </citation>
    <scope>NUCLEOTIDE SEQUENCE [LARGE SCALE GENOMIC DNA]</scope>
    <source>
        <strain evidence="14">FD-172 SS1</strain>
    </source>
</reference>
<evidence type="ECO:0000256" key="2">
    <source>
        <dbReference type="ARBA" id="ARBA00012251"/>
    </source>
</evidence>
<dbReference type="InParanoid" id="A0A067MH76"/>
<dbReference type="InterPro" id="IPR013083">
    <property type="entry name" value="Znf_RING/FYVE/PHD"/>
</dbReference>
<dbReference type="PROSITE" id="PS51873">
    <property type="entry name" value="TRIAD"/>
    <property type="match status" value="1"/>
</dbReference>
<evidence type="ECO:0000256" key="5">
    <source>
        <dbReference type="ARBA" id="ARBA00022737"/>
    </source>
</evidence>